<proteinExistence type="predicted"/>
<dbReference type="Pfam" id="PF06722">
    <property type="entry name" value="EryCIII-like_C"/>
    <property type="match status" value="1"/>
</dbReference>
<dbReference type="GO" id="GO:0008194">
    <property type="term" value="F:UDP-glycosyltransferase activity"/>
    <property type="evidence" value="ECO:0007669"/>
    <property type="project" value="InterPro"/>
</dbReference>
<dbReference type="InterPro" id="IPR010610">
    <property type="entry name" value="EryCIII-like_C"/>
</dbReference>
<protein>
    <submittedName>
        <fullName evidence="2">Glycosyltransferase</fullName>
    </submittedName>
</protein>
<evidence type="ECO:0000313" key="3">
    <source>
        <dbReference type="Proteomes" id="UP000072741"/>
    </source>
</evidence>
<dbReference type="FunFam" id="3.40.50.2000:FF:000072">
    <property type="entry name" value="Glycosyl transferase"/>
    <property type="match status" value="1"/>
</dbReference>
<sequence length="437" mass="47092">MPHYLFASTPLYGHVAPLIAAGRHLAAAGHAVTMLTGSRFEANVRGAGLGFAPLPGRADFDERELESYLPDRARYRGVALSQYQIQNTFIHPIPDQWRALRGLLDGGRFDAVATDHLFAGAVPLLVRPRGQRPPVFAFGIGPVAQLTRDAPPAGMAMQPLWGVAGRLRNRALNLLATRLVFRDTQQLARRLVHEASGAPLPAGFPFILDLSRLFDRLLQLGPREFEYPLTDFAPGLRFVGPLDTSAAASTRPLPPWWDALDDGRPIVHVTQGTLDNRDFSSLVQPALHGLAGFDGHVVVSTGGAPVDALGPLPANARAAEFLPYDRLLPRLSALVTNGGYGTTLLALRHGVPLVVAPGAEDKPEVAARVQYFGVGINLRTARPAPVRVAEAVRAVVGDSPYRRRARALGDAIGRYRPLEDIRREFEVAAALAQTGPA</sequence>
<dbReference type="OrthoDB" id="9805366at2"/>
<dbReference type="InterPro" id="IPR050426">
    <property type="entry name" value="Glycosyltransferase_28"/>
</dbReference>
<keyword evidence="3" id="KW-1185">Reference proteome</keyword>
<feature type="domain" description="Erythromycin biosynthesis protein CIII-like C-terminal" evidence="1">
    <location>
        <begin position="287"/>
        <end position="410"/>
    </location>
</feature>
<evidence type="ECO:0000313" key="2">
    <source>
        <dbReference type="EMBL" id="KTT21257.1"/>
    </source>
</evidence>
<dbReference type="RefSeq" id="WP_058642302.1">
    <property type="nucleotide sequence ID" value="NZ_LDSL01000071.1"/>
</dbReference>
<dbReference type="AlphaFoldDB" id="A0A147GUF3"/>
<comment type="caution">
    <text evidence="2">The sequence shown here is derived from an EMBL/GenBank/DDBJ whole genome shotgun (WGS) entry which is preliminary data.</text>
</comment>
<dbReference type="InterPro" id="IPR002213">
    <property type="entry name" value="UDP_glucos_trans"/>
</dbReference>
<name>A0A147GUF3_9BURK</name>
<reference evidence="2 3" key="1">
    <citation type="journal article" date="2016" name="Front. Microbiol.">
        <title>Genomic Resource of Rice Seed Associated Bacteria.</title>
        <authorList>
            <person name="Midha S."/>
            <person name="Bansal K."/>
            <person name="Sharma S."/>
            <person name="Kumar N."/>
            <person name="Patil P.P."/>
            <person name="Chaudhry V."/>
            <person name="Patil P.B."/>
        </authorList>
    </citation>
    <scope>NUCLEOTIDE SEQUENCE [LARGE SCALE GENOMIC DNA]</scope>
    <source>
        <strain evidence="2 3">NS331</strain>
    </source>
</reference>
<dbReference type="CDD" id="cd03784">
    <property type="entry name" value="GT1_Gtf-like"/>
    <property type="match status" value="1"/>
</dbReference>
<dbReference type="Gene3D" id="3.40.50.2000">
    <property type="entry name" value="Glycogen Phosphorylase B"/>
    <property type="match status" value="2"/>
</dbReference>
<evidence type="ECO:0000259" key="1">
    <source>
        <dbReference type="Pfam" id="PF06722"/>
    </source>
</evidence>
<gene>
    <name evidence="2" type="ORF">NS331_12385</name>
</gene>
<dbReference type="PANTHER" id="PTHR48050:SF13">
    <property type="entry name" value="STEROL 3-BETA-GLUCOSYLTRANSFERASE UGT80A2"/>
    <property type="match status" value="1"/>
</dbReference>
<accession>A0A147GUF3</accession>
<dbReference type="GO" id="GO:0016758">
    <property type="term" value="F:hexosyltransferase activity"/>
    <property type="evidence" value="ECO:0007669"/>
    <property type="project" value="UniProtKB-ARBA"/>
</dbReference>
<dbReference type="PANTHER" id="PTHR48050">
    <property type="entry name" value="STEROL 3-BETA-GLUCOSYLTRANSFERASE"/>
    <property type="match status" value="1"/>
</dbReference>
<dbReference type="Proteomes" id="UP000072741">
    <property type="component" value="Unassembled WGS sequence"/>
</dbReference>
<dbReference type="SUPFAM" id="SSF53756">
    <property type="entry name" value="UDP-Glycosyltransferase/glycogen phosphorylase"/>
    <property type="match status" value="1"/>
</dbReference>
<dbReference type="EMBL" id="LDSL01000071">
    <property type="protein sequence ID" value="KTT21257.1"/>
    <property type="molecule type" value="Genomic_DNA"/>
</dbReference>
<dbReference type="PATRIC" id="fig|433924.3.peg.4531"/>
<dbReference type="GO" id="GO:0017000">
    <property type="term" value="P:antibiotic biosynthetic process"/>
    <property type="evidence" value="ECO:0007669"/>
    <property type="project" value="UniProtKB-ARBA"/>
</dbReference>
<keyword evidence="2" id="KW-0808">Transferase</keyword>
<organism evidence="2 3">
    <name type="scientific">Pseudacidovorax intermedius</name>
    <dbReference type="NCBI Taxonomy" id="433924"/>
    <lineage>
        <taxon>Bacteria</taxon>
        <taxon>Pseudomonadati</taxon>
        <taxon>Pseudomonadota</taxon>
        <taxon>Betaproteobacteria</taxon>
        <taxon>Burkholderiales</taxon>
        <taxon>Comamonadaceae</taxon>
        <taxon>Pseudacidovorax</taxon>
    </lineage>
</organism>